<dbReference type="PANTHER" id="PTHR22642:SF2">
    <property type="entry name" value="PROTEIN LONG AFTER FAR-RED 3"/>
    <property type="match status" value="1"/>
</dbReference>
<gene>
    <name evidence="2" type="ORF">FYJ69_06450</name>
</gene>
<evidence type="ECO:0000313" key="3">
    <source>
        <dbReference type="Proteomes" id="UP000434342"/>
    </source>
</evidence>
<dbReference type="PROSITE" id="PS51318">
    <property type="entry name" value="TAT"/>
    <property type="match status" value="1"/>
</dbReference>
<dbReference type="InterPro" id="IPR013108">
    <property type="entry name" value="Amidohydro_3"/>
</dbReference>
<dbReference type="Proteomes" id="UP000434342">
    <property type="component" value="Unassembled WGS sequence"/>
</dbReference>
<dbReference type="Gene3D" id="2.30.40.10">
    <property type="entry name" value="Urease, subunit C, domain 1"/>
    <property type="match status" value="1"/>
</dbReference>
<dbReference type="Gene3D" id="3.10.310.70">
    <property type="match status" value="1"/>
</dbReference>
<dbReference type="InterPro" id="IPR011059">
    <property type="entry name" value="Metal-dep_hydrolase_composite"/>
</dbReference>
<dbReference type="AlphaFoldDB" id="A0A6N7XBA3"/>
<dbReference type="Gene3D" id="3.20.20.140">
    <property type="entry name" value="Metal-dependent hydrolases"/>
    <property type="match status" value="1"/>
</dbReference>
<organism evidence="2 3">
    <name type="scientific">Parafannyhessea umbonata</name>
    <dbReference type="NCBI Taxonomy" id="604330"/>
    <lineage>
        <taxon>Bacteria</taxon>
        <taxon>Bacillati</taxon>
        <taxon>Actinomycetota</taxon>
        <taxon>Coriobacteriia</taxon>
        <taxon>Coriobacteriales</taxon>
        <taxon>Atopobiaceae</taxon>
        <taxon>Parafannyhessea</taxon>
    </lineage>
</organism>
<dbReference type="GO" id="GO:0016810">
    <property type="term" value="F:hydrolase activity, acting on carbon-nitrogen (but not peptide) bonds"/>
    <property type="evidence" value="ECO:0007669"/>
    <property type="project" value="InterPro"/>
</dbReference>
<protein>
    <submittedName>
        <fullName evidence="2">Amidohydrolase</fullName>
    </submittedName>
</protein>
<dbReference type="InterPro" id="IPR032466">
    <property type="entry name" value="Metal_Hydrolase"/>
</dbReference>
<accession>A0A6N7XBA3</accession>
<dbReference type="CDD" id="cd01300">
    <property type="entry name" value="YtcJ_like"/>
    <property type="match status" value="1"/>
</dbReference>
<sequence>MQSSLLGPSLPRCLYEGNWTPWMDGGKMDGSEITRRGFIAGCSALGATVMSACSQGAGSPQAKATDNKADLVLRGGEIQTMKTDDEVVSAVAAADGEIVFVGDDEGVQKYIGKDTKVIDLDGLYVLPGFIDGHNHGASHQLEKKFDLYLNETAPNQASYQKVMKDYREKYPDKKYILGHGLNLNAFENNSPAHGFIDEIIDDACVFIQDMSVHGCLLNKKAMDEIGLTKDTKAPDGGTIYTDGNGEPTGYLSDCFSLTAPLLAKVTHDAAQEKAAFKEFMKEMNSYGITAFQVPGGGFEDGLDIIREFAKSGKMTMRVSLGQFVDDLNADGAKKIVKVFDKNQSYNSDWCKVTLAKAIIDGVPEGKSALLIDPYDSAAGMPADYRGPVSATQDELNEMTAIIDKAGYQVEFHAMGDGAVNMALNAFEYALKHNGKRDARHQIAHATLMKDEDIPRMGDLNVIGAMQPMWFYYDPFFSPLEEKVFGKARFAKEYRIKDMLDAGIVMTGSIDYPITLEARPLTGIQAGATQCSPFDGEEDSADYLRNPDQAVTVLDMVKMYTVNGAFALEMDKQIGTIEVGKKADFVVLGQNILSCDVKDVANTGVLYTISDGRVVYTGKDKSVKAEPIQGA</sequence>
<reference evidence="2 3" key="1">
    <citation type="submission" date="2019-08" db="EMBL/GenBank/DDBJ databases">
        <title>In-depth cultivation of the pig gut microbiome towards novel bacterial diversity and tailored functional studies.</title>
        <authorList>
            <person name="Wylensek D."/>
            <person name="Hitch T.C.A."/>
            <person name="Clavel T."/>
        </authorList>
    </citation>
    <scope>NUCLEOTIDE SEQUENCE [LARGE SCALE GENOMIC DNA]</scope>
    <source>
        <strain evidence="2 3">WB01_CNA04</strain>
    </source>
</reference>
<dbReference type="SUPFAM" id="SSF51556">
    <property type="entry name" value="Metallo-dependent hydrolases"/>
    <property type="match status" value="1"/>
</dbReference>
<evidence type="ECO:0000259" key="1">
    <source>
        <dbReference type="Pfam" id="PF07969"/>
    </source>
</evidence>
<evidence type="ECO:0000313" key="2">
    <source>
        <dbReference type="EMBL" id="MST60549.1"/>
    </source>
</evidence>
<dbReference type="InterPro" id="IPR006311">
    <property type="entry name" value="TAT_signal"/>
</dbReference>
<name>A0A6N7XBA3_9ACTN</name>
<feature type="domain" description="Amidohydrolase 3" evidence="1">
    <location>
        <begin position="116"/>
        <end position="615"/>
    </location>
</feature>
<dbReference type="InterPro" id="IPR033932">
    <property type="entry name" value="YtcJ-like"/>
</dbReference>
<comment type="caution">
    <text evidence="2">The sequence shown here is derived from an EMBL/GenBank/DDBJ whole genome shotgun (WGS) entry which is preliminary data.</text>
</comment>
<dbReference type="Pfam" id="PF07969">
    <property type="entry name" value="Amidohydro_3"/>
    <property type="match status" value="1"/>
</dbReference>
<dbReference type="EMBL" id="VUND01000002">
    <property type="protein sequence ID" value="MST60549.1"/>
    <property type="molecule type" value="Genomic_DNA"/>
</dbReference>
<dbReference type="SUPFAM" id="SSF51338">
    <property type="entry name" value="Composite domain of metallo-dependent hydrolases"/>
    <property type="match status" value="1"/>
</dbReference>
<keyword evidence="2" id="KW-0378">Hydrolase</keyword>
<proteinExistence type="predicted"/>
<dbReference type="PANTHER" id="PTHR22642">
    <property type="entry name" value="IMIDAZOLONEPROPIONASE"/>
    <property type="match status" value="1"/>
</dbReference>